<dbReference type="Proteomes" id="UP001235840">
    <property type="component" value="Unassembled WGS sequence"/>
</dbReference>
<dbReference type="CDD" id="cd09112">
    <property type="entry name" value="PLDc_CLS_2"/>
    <property type="match status" value="1"/>
</dbReference>
<keyword evidence="3 11" id="KW-0808">Transferase</keyword>
<proteinExistence type="predicted"/>
<sequence>MGWVLWAVIVVIIAVIIFYVSYHLSKRRQFQKKQRADATLYHKVFESLHQHLSIDEAKNRFEIKAHANLLAFIQQSTLFPITQNDRFNILVNGPETYAKLFHEIQKATHHVHLLYYTIRDDEIGKKLLRLLIKKSQSGVLVRILVDGVGSLQFSEKTLKRLKHYGIQCGVFAPPKLPFLLHLNYRNHRKIAVIDGKVGFTGGLNIGDEYLHKDPKKGYWRDIHLLVEGEAVLLLQRIFVTDWYYVKNQKIEEDKQYFPLYDAKASLKLSISQPLEEQTILAQIVPSGPDMKKQIMKQVYTQMIRSAQRHIWLATPYFIPNRSFLNAIHMALDQGVSITLLVPYKTDSWFVQQASFHYYKQVLEKGGRIFLYKKGFYHAKIALIDDQIAKIGSANIDKRSFYYSFEAGVFVYDPEVCQTLKQLFIEDFQDSVRLTPEDIANRSFPKRLATSFSLLLSPWL</sequence>
<evidence type="ECO:0000259" key="10">
    <source>
        <dbReference type="PROSITE" id="PS50035"/>
    </source>
</evidence>
<dbReference type="SMART" id="SM00155">
    <property type="entry name" value="PLDc"/>
    <property type="match status" value="2"/>
</dbReference>
<dbReference type="NCBIfam" id="TIGR04265">
    <property type="entry name" value="bac_cardiolipin"/>
    <property type="match status" value="1"/>
</dbReference>
<reference evidence="11 12" key="1">
    <citation type="submission" date="2023-07" db="EMBL/GenBank/DDBJ databases">
        <title>Genomic Encyclopedia of Type Strains, Phase IV (KMG-IV): sequencing the most valuable type-strain genomes for metagenomic binning, comparative biology and taxonomic classification.</title>
        <authorList>
            <person name="Goeker M."/>
        </authorList>
    </citation>
    <scope>NUCLEOTIDE SEQUENCE [LARGE SCALE GENOMIC DNA]</scope>
    <source>
        <strain evidence="11 12">DSM 12751</strain>
    </source>
</reference>
<evidence type="ECO:0000256" key="4">
    <source>
        <dbReference type="ARBA" id="ARBA00022692"/>
    </source>
</evidence>
<dbReference type="EC" id="2.7.8.-" evidence="8"/>
<evidence type="ECO:0000256" key="3">
    <source>
        <dbReference type="ARBA" id="ARBA00022679"/>
    </source>
</evidence>
<keyword evidence="7 9" id="KW-0472">Membrane</keyword>
<dbReference type="InterPro" id="IPR025202">
    <property type="entry name" value="PLD-like_dom"/>
</dbReference>
<evidence type="ECO:0000313" key="12">
    <source>
        <dbReference type="Proteomes" id="UP001235840"/>
    </source>
</evidence>
<evidence type="ECO:0000256" key="5">
    <source>
        <dbReference type="ARBA" id="ARBA00022737"/>
    </source>
</evidence>
<comment type="subcellular location">
    <subcellularLocation>
        <location evidence="1">Cell membrane</location>
    </subcellularLocation>
</comment>
<keyword evidence="5" id="KW-0677">Repeat</keyword>
<keyword evidence="2" id="KW-1003">Cell membrane</keyword>
<evidence type="ECO:0000256" key="6">
    <source>
        <dbReference type="ARBA" id="ARBA00022989"/>
    </source>
</evidence>
<name>A0ABT9VVT8_9BACI</name>
<accession>A0ABT9VVT8</accession>
<dbReference type="RefSeq" id="WP_307391686.1">
    <property type="nucleotide sequence ID" value="NZ_BAAADK010000010.1"/>
</dbReference>
<evidence type="ECO:0000256" key="7">
    <source>
        <dbReference type="ARBA" id="ARBA00023136"/>
    </source>
</evidence>
<evidence type="ECO:0000256" key="2">
    <source>
        <dbReference type="ARBA" id="ARBA00022475"/>
    </source>
</evidence>
<dbReference type="CDD" id="cd09110">
    <property type="entry name" value="PLDc_CLS_1"/>
    <property type="match status" value="1"/>
</dbReference>
<dbReference type="InterPro" id="IPR001736">
    <property type="entry name" value="PLipase_D/transphosphatidylase"/>
</dbReference>
<dbReference type="PANTHER" id="PTHR21248">
    <property type="entry name" value="CARDIOLIPIN SYNTHASE"/>
    <property type="match status" value="1"/>
</dbReference>
<feature type="transmembrane region" description="Helical" evidence="9">
    <location>
        <begin position="6"/>
        <end position="25"/>
    </location>
</feature>
<dbReference type="Pfam" id="PF13091">
    <property type="entry name" value="PLDc_2"/>
    <property type="match status" value="2"/>
</dbReference>
<organism evidence="11 12">
    <name type="scientific">Caldalkalibacillus horti</name>
    <dbReference type="NCBI Taxonomy" id="77523"/>
    <lineage>
        <taxon>Bacteria</taxon>
        <taxon>Bacillati</taxon>
        <taxon>Bacillota</taxon>
        <taxon>Bacilli</taxon>
        <taxon>Bacillales</taxon>
        <taxon>Bacillaceae</taxon>
        <taxon>Caldalkalibacillus</taxon>
    </lineage>
</organism>
<dbReference type="InterPro" id="IPR022924">
    <property type="entry name" value="Cardiolipin_synthase"/>
</dbReference>
<evidence type="ECO:0000313" key="11">
    <source>
        <dbReference type="EMBL" id="MDQ0165093.1"/>
    </source>
</evidence>
<dbReference type="PROSITE" id="PS50035">
    <property type="entry name" value="PLD"/>
    <property type="match status" value="2"/>
</dbReference>
<protein>
    <recommendedName>
        <fullName evidence="8">Cardiolipin synthase</fullName>
        <ecNumber evidence="8">2.7.8.-</ecNumber>
    </recommendedName>
</protein>
<dbReference type="PANTHER" id="PTHR21248:SF7">
    <property type="entry name" value="MINOR CARDIOLIPIN SYNTHASE CLSB"/>
    <property type="match status" value="1"/>
</dbReference>
<dbReference type="GO" id="GO:0016740">
    <property type="term" value="F:transferase activity"/>
    <property type="evidence" value="ECO:0007669"/>
    <property type="project" value="UniProtKB-KW"/>
</dbReference>
<keyword evidence="6 9" id="KW-1133">Transmembrane helix</keyword>
<evidence type="ECO:0000256" key="8">
    <source>
        <dbReference type="NCBIfam" id="TIGR04265"/>
    </source>
</evidence>
<comment type="caution">
    <text evidence="11">The sequence shown here is derived from an EMBL/GenBank/DDBJ whole genome shotgun (WGS) entry which is preliminary data.</text>
</comment>
<gene>
    <name evidence="11" type="ORF">J2S11_000993</name>
</gene>
<keyword evidence="4 9" id="KW-0812">Transmembrane</keyword>
<keyword evidence="12" id="KW-1185">Reference proteome</keyword>
<dbReference type="SUPFAM" id="SSF56024">
    <property type="entry name" value="Phospholipase D/nuclease"/>
    <property type="match status" value="2"/>
</dbReference>
<feature type="domain" description="PLD phosphodiesterase" evidence="10">
    <location>
        <begin position="372"/>
        <end position="399"/>
    </location>
</feature>
<evidence type="ECO:0000256" key="1">
    <source>
        <dbReference type="ARBA" id="ARBA00004236"/>
    </source>
</evidence>
<evidence type="ECO:0000256" key="9">
    <source>
        <dbReference type="SAM" id="Phobius"/>
    </source>
</evidence>
<dbReference type="EMBL" id="JAUSTY010000003">
    <property type="protein sequence ID" value="MDQ0165093.1"/>
    <property type="molecule type" value="Genomic_DNA"/>
</dbReference>
<dbReference type="Gene3D" id="3.30.870.10">
    <property type="entry name" value="Endonuclease Chain A"/>
    <property type="match status" value="2"/>
</dbReference>
<feature type="domain" description="PLD phosphodiesterase" evidence="10">
    <location>
        <begin position="182"/>
        <end position="209"/>
    </location>
</feature>